<dbReference type="EMBL" id="CAJFDH010000002">
    <property type="protein sequence ID" value="CAD5209278.1"/>
    <property type="molecule type" value="Genomic_DNA"/>
</dbReference>
<name>A0A811K1H1_9BILA</name>
<evidence type="ECO:0000313" key="3">
    <source>
        <dbReference type="Proteomes" id="UP000614601"/>
    </source>
</evidence>
<dbReference type="EMBL" id="CAJFCW020000002">
    <property type="protein sequence ID" value="CAG9088913.1"/>
    <property type="molecule type" value="Genomic_DNA"/>
</dbReference>
<feature type="transmembrane region" description="Helical" evidence="1">
    <location>
        <begin position="106"/>
        <end position="125"/>
    </location>
</feature>
<proteinExistence type="predicted"/>
<keyword evidence="3" id="KW-1185">Reference proteome</keyword>
<dbReference type="Proteomes" id="UP000783686">
    <property type="component" value="Unassembled WGS sequence"/>
</dbReference>
<keyword evidence="1" id="KW-0472">Membrane</keyword>
<organism evidence="2 3">
    <name type="scientific">Bursaphelenchus okinawaensis</name>
    <dbReference type="NCBI Taxonomy" id="465554"/>
    <lineage>
        <taxon>Eukaryota</taxon>
        <taxon>Metazoa</taxon>
        <taxon>Ecdysozoa</taxon>
        <taxon>Nematoda</taxon>
        <taxon>Chromadorea</taxon>
        <taxon>Rhabditida</taxon>
        <taxon>Tylenchina</taxon>
        <taxon>Tylenchomorpha</taxon>
        <taxon>Aphelenchoidea</taxon>
        <taxon>Aphelenchoididae</taxon>
        <taxon>Bursaphelenchus</taxon>
    </lineage>
</organism>
<feature type="transmembrane region" description="Helical" evidence="1">
    <location>
        <begin position="131"/>
        <end position="153"/>
    </location>
</feature>
<feature type="transmembrane region" description="Helical" evidence="1">
    <location>
        <begin position="21"/>
        <end position="48"/>
    </location>
</feature>
<keyword evidence="1" id="KW-1133">Transmembrane helix</keyword>
<protein>
    <submittedName>
        <fullName evidence="2">Uncharacterized protein</fullName>
    </submittedName>
</protein>
<comment type="caution">
    <text evidence="2">The sequence shown here is derived from an EMBL/GenBank/DDBJ whole genome shotgun (WGS) entry which is preliminary data.</text>
</comment>
<sequence>MLHRADSHRASDKIKRCRTSYSLLTTFFLLVTIFWIIIGLFASGFLAVKWMKEGTNQEYWPLWLILIITSLLLGNLSLYFQVCRILRGTMFTSPAPYELWIKFDMAYRFIGAAIILTLMVLAFSVKRAVHVVGFMWLFFLIIIVHAIVFRQLAFGEGHKMRAFIDQSRRNGTVSSERNLFRNFQQRQLKRAARFPWFRPKMAQNATNVAKNSSVIINNSLYANRPIIKIDPASSQASEAEDGDFDEELA</sequence>
<feature type="transmembrane region" description="Helical" evidence="1">
    <location>
        <begin position="60"/>
        <end position="80"/>
    </location>
</feature>
<reference evidence="2" key="1">
    <citation type="submission" date="2020-09" db="EMBL/GenBank/DDBJ databases">
        <authorList>
            <person name="Kikuchi T."/>
        </authorList>
    </citation>
    <scope>NUCLEOTIDE SEQUENCE</scope>
    <source>
        <strain evidence="2">SH1</strain>
    </source>
</reference>
<gene>
    <name evidence="2" type="ORF">BOKJ2_LOCUS2600</name>
</gene>
<dbReference type="OrthoDB" id="10347682at2759"/>
<dbReference type="Proteomes" id="UP000614601">
    <property type="component" value="Unassembled WGS sequence"/>
</dbReference>
<accession>A0A811K1H1</accession>
<evidence type="ECO:0000313" key="2">
    <source>
        <dbReference type="EMBL" id="CAD5209278.1"/>
    </source>
</evidence>
<evidence type="ECO:0000256" key="1">
    <source>
        <dbReference type="SAM" id="Phobius"/>
    </source>
</evidence>
<dbReference type="AlphaFoldDB" id="A0A811K1H1"/>
<keyword evidence="1" id="KW-0812">Transmembrane</keyword>